<reference evidence="1" key="1">
    <citation type="journal article" date="2021" name="IMA Fungus">
        <title>Genomic characterization of three marine fungi, including Emericellopsis atlantica sp. nov. with signatures of a generalist lifestyle and marine biomass degradation.</title>
        <authorList>
            <person name="Hagestad O.C."/>
            <person name="Hou L."/>
            <person name="Andersen J.H."/>
            <person name="Hansen E.H."/>
            <person name="Altermark B."/>
            <person name="Li C."/>
            <person name="Kuhnert E."/>
            <person name="Cox R.J."/>
            <person name="Crous P.W."/>
            <person name="Spatafora J.W."/>
            <person name="Lail K."/>
            <person name="Amirebrahimi M."/>
            <person name="Lipzen A."/>
            <person name="Pangilinan J."/>
            <person name="Andreopoulos W."/>
            <person name="Hayes R.D."/>
            <person name="Ng V."/>
            <person name="Grigoriev I.V."/>
            <person name="Jackson S.A."/>
            <person name="Sutton T.D.S."/>
            <person name="Dobson A.D.W."/>
            <person name="Rama T."/>
        </authorList>
    </citation>
    <scope>NUCLEOTIDE SEQUENCE</scope>
    <source>
        <strain evidence="1">TRa3180A</strain>
    </source>
</reference>
<sequence length="215" mass="23974">MDEDITVRVFEVHMKVYTVSLNPAEMEPGFAYFVSSGISSRLAANALEDIDQLKEVNVASMTTDAGIAVSPAVKTFKGPIISLIQLEIYSWDYLERSAKLNDNAAKLTEYWQSLTVDEKSYVRKAYYPSVLPSSANFTPGYGFLFSVEFSSIEAAIQFYEHFFLHARGAASWRSSDVATATCASFVGLEETEYLLEALKFATEARNKNIQGSFSW</sequence>
<dbReference type="EMBL" id="MU253739">
    <property type="protein sequence ID" value="KAG9249087.1"/>
    <property type="molecule type" value="Genomic_DNA"/>
</dbReference>
<keyword evidence="2" id="KW-1185">Reference proteome</keyword>
<comment type="caution">
    <text evidence="1">The sequence shown here is derived from an EMBL/GenBank/DDBJ whole genome shotgun (WGS) entry which is preliminary data.</text>
</comment>
<dbReference type="OrthoDB" id="10047078at2759"/>
<dbReference type="Proteomes" id="UP000887226">
    <property type="component" value="Unassembled WGS sequence"/>
</dbReference>
<dbReference type="GO" id="GO:0003962">
    <property type="term" value="F:cystathionine gamma-synthase activity"/>
    <property type="evidence" value="ECO:0007669"/>
    <property type="project" value="TreeGrafter"/>
</dbReference>
<dbReference type="AlphaFoldDB" id="A0A9P8CJK3"/>
<name>A0A9P8CJK3_9HELO</name>
<accession>A0A9P8CJK3</accession>
<dbReference type="GO" id="GO:0019346">
    <property type="term" value="P:transsulfuration"/>
    <property type="evidence" value="ECO:0007669"/>
    <property type="project" value="TreeGrafter"/>
</dbReference>
<protein>
    <submittedName>
        <fullName evidence="1">Uncharacterized protein</fullName>
    </submittedName>
</protein>
<organism evidence="1 2">
    <name type="scientific">Calycina marina</name>
    <dbReference type="NCBI Taxonomy" id="1763456"/>
    <lineage>
        <taxon>Eukaryota</taxon>
        <taxon>Fungi</taxon>
        <taxon>Dikarya</taxon>
        <taxon>Ascomycota</taxon>
        <taxon>Pezizomycotina</taxon>
        <taxon>Leotiomycetes</taxon>
        <taxon>Helotiales</taxon>
        <taxon>Pezizellaceae</taxon>
        <taxon>Calycina</taxon>
    </lineage>
</organism>
<gene>
    <name evidence="1" type="ORF">BJ878DRAFT_537691</name>
</gene>
<dbReference type="PANTHER" id="PTHR42699">
    <property type="match status" value="1"/>
</dbReference>
<proteinExistence type="predicted"/>
<evidence type="ECO:0000313" key="1">
    <source>
        <dbReference type="EMBL" id="KAG9249087.1"/>
    </source>
</evidence>
<dbReference type="PANTHER" id="PTHR42699:SF1">
    <property type="entry name" value="CYSTATHIONINE GAMMA-SYNTHASE-RELATED"/>
    <property type="match status" value="1"/>
</dbReference>
<evidence type="ECO:0000313" key="2">
    <source>
        <dbReference type="Proteomes" id="UP000887226"/>
    </source>
</evidence>
<dbReference type="InterPro" id="IPR051750">
    <property type="entry name" value="Trans-sulfuration_enzymes"/>
</dbReference>